<evidence type="ECO:0000256" key="1">
    <source>
        <dbReference type="SAM" id="Phobius"/>
    </source>
</evidence>
<protein>
    <submittedName>
        <fullName evidence="2">Putative e3 ubiquitin-protein ligase mgrn1</fullName>
    </submittedName>
</protein>
<feature type="non-terminal residue" evidence="2">
    <location>
        <position position="1"/>
    </location>
</feature>
<dbReference type="AlphaFoldDB" id="A0A0V0GCG3"/>
<sequence>ISTSFNAVCTVVNLFYDISYTIGFIIVHALINVWNFFRSVVSTAYIVVSVLVEDFYFFIVDISNIIQDIFEFIHKTCDFLALSDTSRTKTKDFFSDIFSGKFFTDRMEHCERTFIVVKEGLLTILVFLWESTSFFFYILKCLNKAPYLVVLFIAKEVDLLLYAIQDLFLSIPLQAIFMLALNLGIGIVLYQFNVHIYLKFRMKVLMNRAYNAVVPAVTIRTLILLRFLLLSCLAVRNKIRDFITKIYSTICSICQGLYKEVISKTPTKAALKIQLEQEKLERLCVVCMDAKRNTM</sequence>
<feature type="transmembrane region" description="Helical" evidence="1">
    <location>
        <begin position="18"/>
        <end position="37"/>
    </location>
</feature>
<proteinExistence type="predicted"/>
<feature type="transmembrane region" description="Helical" evidence="1">
    <location>
        <begin position="145"/>
        <end position="164"/>
    </location>
</feature>
<feature type="transmembrane region" description="Helical" evidence="1">
    <location>
        <begin position="121"/>
        <end position="139"/>
    </location>
</feature>
<dbReference type="EMBL" id="GECL01000364">
    <property type="protein sequence ID" value="JAP05760.1"/>
    <property type="molecule type" value="Transcribed_RNA"/>
</dbReference>
<feature type="non-terminal residue" evidence="2">
    <location>
        <position position="295"/>
    </location>
</feature>
<organism evidence="2">
    <name type="scientific">Triatoma dimidiata</name>
    <name type="common">Kissing bug</name>
    <name type="synonym">Meccus dimidiatus</name>
    <dbReference type="NCBI Taxonomy" id="72491"/>
    <lineage>
        <taxon>Eukaryota</taxon>
        <taxon>Metazoa</taxon>
        <taxon>Ecdysozoa</taxon>
        <taxon>Arthropoda</taxon>
        <taxon>Hexapoda</taxon>
        <taxon>Insecta</taxon>
        <taxon>Pterygota</taxon>
        <taxon>Neoptera</taxon>
        <taxon>Paraneoptera</taxon>
        <taxon>Hemiptera</taxon>
        <taxon>Heteroptera</taxon>
        <taxon>Panheteroptera</taxon>
        <taxon>Cimicomorpha</taxon>
        <taxon>Reduviidae</taxon>
        <taxon>Triatominae</taxon>
        <taxon>Triatoma</taxon>
    </lineage>
</organism>
<accession>A0A0V0GCG3</accession>
<feature type="transmembrane region" description="Helical" evidence="1">
    <location>
        <begin position="212"/>
        <end position="235"/>
    </location>
</feature>
<name>A0A0V0GCG3_TRIDM</name>
<keyword evidence="1" id="KW-0472">Membrane</keyword>
<keyword evidence="1" id="KW-0812">Transmembrane</keyword>
<feature type="transmembrane region" description="Helical" evidence="1">
    <location>
        <begin position="171"/>
        <end position="192"/>
    </location>
</feature>
<keyword evidence="1" id="KW-1133">Transmembrane helix</keyword>
<evidence type="ECO:0000313" key="2">
    <source>
        <dbReference type="EMBL" id="JAP05760.1"/>
    </source>
</evidence>
<reference evidence="2" key="1">
    <citation type="journal article" date="2018" name="J. Proteomics">
        <title>Exploring the molecular complexity of Triatoma dimidiata sialome.</title>
        <authorList>
            <person name="Santiago P.B."/>
            <person name="de Araujo C.N."/>
            <person name="Charneau S."/>
            <person name="Bastos I.M.D."/>
            <person name="Assumpcao T.C.F."/>
            <person name="Queiroz R.M.L."/>
            <person name="Praca Y.R."/>
            <person name="Cordeiro T.M."/>
            <person name="Garcia C.H.S."/>
            <person name="da Silva I.G."/>
            <person name="Raiol T."/>
            <person name="Motta F.N."/>
            <person name="de Araujo Oliveira J.V."/>
            <person name="de Sousa M.V."/>
            <person name="Ribeiro J.M.C."/>
            <person name="de Santana J.M."/>
        </authorList>
    </citation>
    <scope>NUCLEOTIDE SEQUENCE</scope>
    <source>
        <strain evidence="2">Santander</strain>
        <tissue evidence="2">Salivary glands</tissue>
    </source>
</reference>